<dbReference type="SMART" id="SM00298">
    <property type="entry name" value="CHROMO"/>
    <property type="match status" value="1"/>
</dbReference>
<feature type="non-terminal residue" evidence="3">
    <location>
        <position position="1"/>
    </location>
</feature>
<dbReference type="Gene3D" id="3.10.450.50">
    <property type="match status" value="1"/>
</dbReference>
<dbReference type="Pfam" id="PF00385">
    <property type="entry name" value="Chromo"/>
    <property type="match status" value="1"/>
</dbReference>
<dbReference type="EMBL" id="VMNF01000014">
    <property type="protein sequence ID" value="TXB96512.1"/>
    <property type="molecule type" value="Genomic_DNA"/>
</dbReference>
<dbReference type="Gene3D" id="2.40.50.40">
    <property type="match status" value="1"/>
</dbReference>
<organism evidence="3 4">
    <name type="scientific">Fusarium oxysporum f. sp. cubense</name>
    <dbReference type="NCBI Taxonomy" id="61366"/>
    <lineage>
        <taxon>Eukaryota</taxon>
        <taxon>Fungi</taxon>
        <taxon>Dikarya</taxon>
        <taxon>Ascomycota</taxon>
        <taxon>Pezizomycotina</taxon>
        <taxon>Sordariomycetes</taxon>
        <taxon>Hypocreomycetidae</taxon>
        <taxon>Hypocreales</taxon>
        <taxon>Nectriaceae</taxon>
        <taxon>Fusarium</taxon>
        <taxon>Fusarium oxysporum species complex</taxon>
    </lineage>
</organism>
<dbReference type="InterPro" id="IPR023780">
    <property type="entry name" value="Chromo_domain"/>
</dbReference>
<dbReference type="GO" id="GO:0006338">
    <property type="term" value="P:chromatin remodeling"/>
    <property type="evidence" value="ECO:0007669"/>
    <property type="project" value="UniProtKB-ARBA"/>
</dbReference>
<proteinExistence type="predicted"/>
<evidence type="ECO:0000256" key="1">
    <source>
        <dbReference type="ARBA" id="ARBA00011353"/>
    </source>
</evidence>
<dbReference type="InterPro" id="IPR016197">
    <property type="entry name" value="Chromo-like_dom_sf"/>
</dbReference>
<reference evidence="3 4" key="1">
    <citation type="submission" date="2019-07" db="EMBL/GenBank/DDBJ databases">
        <title>The First High-Quality Draft Genome Sequence of the Causal Agent of the Current Panama Disease Epidemic.</title>
        <authorList>
            <person name="Warmington R.J."/>
            <person name="Kay W."/>
            <person name="Jeffries A."/>
            <person name="Bebber D."/>
            <person name="Moore K."/>
            <person name="Studholme D.J."/>
        </authorList>
    </citation>
    <scope>NUCLEOTIDE SEQUENCE [LARGE SCALE GENOMIC DNA]</scope>
    <source>
        <strain evidence="3 4">TR4</strain>
    </source>
</reference>
<name>A0A5C6SD68_FUSOC</name>
<dbReference type="Proteomes" id="UP000321331">
    <property type="component" value="Unassembled WGS sequence"/>
</dbReference>
<accession>A0A5C6SD68</accession>
<dbReference type="PROSITE" id="PS50013">
    <property type="entry name" value="CHROMO_2"/>
    <property type="match status" value="1"/>
</dbReference>
<dbReference type="CDD" id="cd00024">
    <property type="entry name" value="CD_CSD"/>
    <property type="match status" value="1"/>
</dbReference>
<dbReference type="AlphaFoldDB" id="A0A5C6SD68"/>
<gene>
    <name evidence="3" type="ORF">FocTR4_00010987</name>
</gene>
<evidence type="ECO:0000313" key="4">
    <source>
        <dbReference type="Proteomes" id="UP000321331"/>
    </source>
</evidence>
<evidence type="ECO:0000313" key="3">
    <source>
        <dbReference type="EMBL" id="TXB96512.1"/>
    </source>
</evidence>
<feature type="domain" description="Chromo" evidence="2">
    <location>
        <begin position="103"/>
        <end position="153"/>
    </location>
</feature>
<evidence type="ECO:0000259" key="2">
    <source>
        <dbReference type="PROSITE" id="PS50013"/>
    </source>
</evidence>
<comment type="subunit">
    <text evidence="1">Component of the NuA4 histone acetyltransferase complex.</text>
</comment>
<dbReference type="SUPFAM" id="SSF54427">
    <property type="entry name" value="NTF2-like"/>
    <property type="match status" value="1"/>
</dbReference>
<sequence>LRQGAFWTNPNRPALPISDQSSKRLFRYGAQFTKAPHRRITNHVISRVSHRVQLFLEWADHAEGPWEGLSFDEFMVHDADEELILDYWKSHGGRTKVAGLQRFHVFHIIAERFRHKKREYEVQWVGYSREETNWEPAAKMKRICPQAIEEWQQSALLTFVNKATATNTQRVVEIAGINTSSVTIWDCPSTTSPDLSQSMIQTAMNDFAYTFYTEKDVKRAFERYVASNYVQHNPSIPDGRDAAIKILSPLFGSKDNTFEIARVMVGPEYTTIHIKAGGANDSLTNVFDVYRTKGSCIVEHWDCLQAMEKNTTSHHPYF</sequence>
<comment type="caution">
    <text evidence="3">The sequence shown here is derived from an EMBL/GenBank/DDBJ whole genome shotgun (WGS) entry which is preliminary data.</text>
</comment>
<dbReference type="SUPFAM" id="SSF54160">
    <property type="entry name" value="Chromo domain-like"/>
    <property type="match status" value="1"/>
</dbReference>
<protein>
    <recommendedName>
        <fullName evidence="2">Chromo domain-containing protein</fullName>
    </recommendedName>
</protein>
<dbReference type="InterPro" id="IPR000953">
    <property type="entry name" value="Chromo/chromo_shadow_dom"/>
</dbReference>
<dbReference type="InterPro" id="IPR032710">
    <property type="entry name" value="NTF2-like_dom_sf"/>
</dbReference>